<dbReference type="EMBL" id="JACEIK010011453">
    <property type="protein sequence ID" value="MCE3215686.1"/>
    <property type="molecule type" value="Genomic_DNA"/>
</dbReference>
<evidence type="ECO:0000313" key="1">
    <source>
        <dbReference type="EMBL" id="MCE3215686.1"/>
    </source>
</evidence>
<protein>
    <submittedName>
        <fullName evidence="1">Uncharacterized protein</fullName>
    </submittedName>
</protein>
<evidence type="ECO:0000313" key="2">
    <source>
        <dbReference type="Proteomes" id="UP000823775"/>
    </source>
</evidence>
<dbReference type="Proteomes" id="UP000823775">
    <property type="component" value="Unassembled WGS sequence"/>
</dbReference>
<gene>
    <name evidence="1" type="ORF">HAX54_003191</name>
</gene>
<accession>A0ABS8WU43</accession>
<name>A0ABS8WU43_DATST</name>
<proteinExistence type="predicted"/>
<reference evidence="1 2" key="1">
    <citation type="journal article" date="2021" name="BMC Genomics">
        <title>Datura genome reveals duplications of psychoactive alkaloid biosynthetic genes and high mutation rate following tissue culture.</title>
        <authorList>
            <person name="Rajewski A."/>
            <person name="Carter-House D."/>
            <person name="Stajich J."/>
            <person name="Litt A."/>
        </authorList>
    </citation>
    <scope>NUCLEOTIDE SEQUENCE [LARGE SCALE GENOMIC DNA]</scope>
    <source>
        <strain evidence="1">AR-01</strain>
    </source>
</reference>
<comment type="caution">
    <text evidence="1">The sequence shown here is derived from an EMBL/GenBank/DDBJ whole genome shotgun (WGS) entry which is preliminary data.</text>
</comment>
<keyword evidence="2" id="KW-1185">Reference proteome</keyword>
<organism evidence="1 2">
    <name type="scientific">Datura stramonium</name>
    <name type="common">Jimsonweed</name>
    <name type="synonym">Common thornapple</name>
    <dbReference type="NCBI Taxonomy" id="4076"/>
    <lineage>
        <taxon>Eukaryota</taxon>
        <taxon>Viridiplantae</taxon>
        <taxon>Streptophyta</taxon>
        <taxon>Embryophyta</taxon>
        <taxon>Tracheophyta</taxon>
        <taxon>Spermatophyta</taxon>
        <taxon>Magnoliopsida</taxon>
        <taxon>eudicotyledons</taxon>
        <taxon>Gunneridae</taxon>
        <taxon>Pentapetalae</taxon>
        <taxon>asterids</taxon>
        <taxon>lamiids</taxon>
        <taxon>Solanales</taxon>
        <taxon>Solanaceae</taxon>
        <taxon>Solanoideae</taxon>
        <taxon>Datureae</taxon>
        <taxon>Datura</taxon>
    </lineage>
</organism>
<sequence length="122" mass="13417">MFESLTYVLKWRAKDAPLGTAGPGLRKNACGDGMGKSCTSARQARKCHGVGKTRKTENILSAYAGMRAGPRHGRAFRMTNDPSLSILRPGLHGLNTNRPRFVRPVRLQPLGFGKFREDVALH</sequence>